<gene>
    <name evidence="1" type="ORF">OG626_07390</name>
</gene>
<sequence length="198" mass="21390">MSAPGAPAWETGDDLDLAVRLLAATPTHEGRDPELLRHWARTAEEFGSALAPVPCRARITERADGLERGLLARYTSRPVPTVELYTDTLDAADALIDTRGWRHWYPPGSVREAALAHEAVHEQLHHGPAKTALKRALGHVVLRAGRFRLYGHVAGAEEIAAHAYARTVCGLGRSPLHLTAALADAVTLRGEAPWALSS</sequence>
<accession>A0AAU3GNV8</accession>
<dbReference type="AlphaFoldDB" id="A0AAU3GNV8"/>
<evidence type="ECO:0000313" key="1">
    <source>
        <dbReference type="EMBL" id="WTY94734.1"/>
    </source>
</evidence>
<name>A0AAU3GNV8_9ACTN</name>
<reference evidence="1" key="1">
    <citation type="submission" date="2022-10" db="EMBL/GenBank/DDBJ databases">
        <title>The complete genomes of actinobacterial strains from the NBC collection.</title>
        <authorList>
            <person name="Joergensen T.S."/>
            <person name="Alvarez Arevalo M."/>
            <person name="Sterndorff E.B."/>
            <person name="Faurdal D."/>
            <person name="Vuksanovic O."/>
            <person name="Mourched A.-S."/>
            <person name="Charusanti P."/>
            <person name="Shaw S."/>
            <person name="Blin K."/>
            <person name="Weber T."/>
        </authorList>
    </citation>
    <scope>NUCLEOTIDE SEQUENCE</scope>
    <source>
        <strain evidence="1">NBC_01401</strain>
    </source>
</reference>
<protein>
    <submittedName>
        <fullName evidence="1">Uncharacterized protein</fullName>
    </submittedName>
</protein>
<dbReference type="EMBL" id="CP109535">
    <property type="protein sequence ID" value="WTY94734.1"/>
    <property type="molecule type" value="Genomic_DNA"/>
</dbReference>
<organism evidence="1">
    <name type="scientific">Streptomyces sp. NBC_01401</name>
    <dbReference type="NCBI Taxonomy" id="2903854"/>
    <lineage>
        <taxon>Bacteria</taxon>
        <taxon>Bacillati</taxon>
        <taxon>Actinomycetota</taxon>
        <taxon>Actinomycetes</taxon>
        <taxon>Kitasatosporales</taxon>
        <taxon>Streptomycetaceae</taxon>
        <taxon>Streptomyces</taxon>
    </lineage>
</organism>
<proteinExistence type="predicted"/>